<dbReference type="SUPFAM" id="SSF51735">
    <property type="entry name" value="NAD(P)-binding Rossmann-fold domains"/>
    <property type="match status" value="1"/>
</dbReference>
<dbReference type="STRING" id="29655.A0A0K9PV60"/>
<organism evidence="3 4">
    <name type="scientific">Zostera marina</name>
    <name type="common">Eelgrass</name>
    <dbReference type="NCBI Taxonomy" id="29655"/>
    <lineage>
        <taxon>Eukaryota</taxon>
        <taxon>Viridiplantae</taxon>
        <taxon>Streptophyta</taxon>
        <taxon>Embryophyta</taxon>
        <taxon>Tracheophyta</taxon>
        <taxon>Spermatophyta</taxon>
        <taxon>Magnoliopsida</taxon>
        <taxon>Liliopsida</taxon>
        <taxon>Zosteraceae</taxon>
        <taxon>Zostera</taxon>
    </lineage>
</organism>
<gene>
    <name evidence="3" type="ORF">ZOSMA_159G00020</name>
</gene>
<comment type="similarity">
    <text evidence="1">Belongs to the short-chain dehydrogenases/reductases (SDR) family.</text>
</comment>
<sequence>MLETVKYLLGIAGPSGYGSRSTAEQVTWGISNLDSITAIVTGATSGIGFETARVLAMRGTRLILSARNIKAGYDTCAKIKSEFPNAVITALTLDLSSLASVRAFVSRFQSLHLPLNLLINNAGRFPQKFSLSEDGFDMTFSTNYLGHFLLTKLLTGKMVDVARETGVEGRIVIVTSNIHTWFSGDGFEYLRQIADKKIAYDPTRVYAWSKLANVLHTKELAIRLRKIGANVTVNCVHPGVVRTGLTRERDGFFTDIVFFLSSKLLKSTSQAAATTCYVATSPQLVGVSGKYFSDCNEASTSKRATDVMEASKLWTLSEEMVGGNIASSSVSSA</sequence>
<keyword evidence="2" id="KW-0560">Oxidoreductase</keyword>
<evidence type="ECO:0000256" key="1">
    <source>
        <dbReference type="ARBA" id="ARBA00006484"/>
    </source>
</evidence>
<protein>
    <submittedName>
        <fullName evidence="3">Short-chain dehydrogenase/reductase family protein</fullName>
    </submittedName>
</protein>
<evidence type="ECO:0000313" key="4">
    <source>
        <dbReference type="Proteomes" id="UP000036987"/>
    </source>
</evidence>
<dbReference type="OrthoDB" id="191139at2759"/>
<evidence type="ECO:0000313" key="3">
    <source>
        <dbReference type="EMBL" id="KMZ72839.1"/>
    </source>
</evidence>
<dbReference type="InterPro" id="IPR002347">
    <property type="entry name" value="SDR_fam"/>
</dbReference>
<dbReference type="PANTHER" id="PTHR24320:SF114">
    <property type="entry name" value="OS03G0115700 PROTEIN"/>
    <property type="match status" value="1"/>
</dbReference>
<comment type="caution">
    <text evidence="3">The sequence shown here is derived from an EMBL/GenBank/DDBJ whole genome shotgun (WGS) entry which is preliminary data.</text>
</comment>
<dbReference type="EMBL" id="LFYR01000619">
    <property type="protein sequence ID" value="KMZ72839.1"/>
    <property type="molecule type" value="Genomic_DNA"/>
</dbReference>
<accession>A0A0K9PV60</accession>
<keyword evidence="4" id="KW-1185">Reference proteome</keyword>
<dbReference type="PRINTS" id="PR00081">
    <property type="entry name" value="GDHRDH"/>
</dbReference>
<reference evidence="4" key="1">
    <citation type="journal article" date="2016" name="Nature">
        <title>The genome of the seagrass Zostera marina reveals angiosperm adaptation to the sea.</title>
        <authorList>
            <person name="Olsen J.L."/>
            <person name="Rouze P."/>
            <person name="Verhelst B."/>
            <person name="Lin Y.-C."/>
            <person name="Bayer T."/>
            <person name="Collen J."/>
            <person name="Dattolo E."/>
            <person name="De Paoli E."/>
            <person name="Dittami S."/>
            <person name="Maumus F."/>
            <person name="Michel G."/>
            <person name="Kersting A."/>
            <person name="Lauritano C."/>
            <person name="Lohaus R."/>
            <person name="Toepel M."/>
            <person name="Tonon T."/>
            <person name="Vanneste K."/>
            <person name="Amirebrahimi M."/>
            <person name="Brakel J."/>
            <person name="Bostroem C."/>
            <person name="Chovatia M."/>
            <person name="Grimwood J."/>
            <person name="Jenkins J.W."/>
            <person name="Jueterbock A."/>
            <person name="Mraz A."/>
            <person name="Stam W.T."/>
            <person name="Tice H."/>
            <person name="Bornberg-Bauer E."/>
            <person name="Green P.J."/>
            <person name="Pearson G.A."/>
            <person name="Procaccini G."/>
            <person name="Duarte C.M."/>
            <person name="Schmutz J."/>
            <person name="Reusch T.B.H."/>
            <person name="Van de Peer Y."/>
        </authorList>
    </citation>
    <scope>NUCLEOTIDE SEQUENCE [LARGE SCALE GENOMIC DNA]</scope>
    <source>
        <strain evidence="4">cv. Finnish</strain>
    </source>
</reference>
<dbReference type="PANTHER" id="PTHR24320">
    <property type="entry name" value="RETINOL DEHYDROGENASE"/>
    <property type="match status" value="1"/>
</dbReference>
<dbReference type="InterPro" id="IPR036291">
    <property type="entry name" value="NAD(P)-bd_dom_sf"/>
</dbReference>
<dbReference type="Pfam" id="PF00106">
    <property type="entry name" value="adh_short"/>
    <property type="match status" value="1"/>
</dbReference>
<dbReference type="GO" id="GO:0016491">
    <property type="term" value="F:oxidoreductase activity"/>
    <property type="evidence" value="ECO:0007669"/>
    <property type="project" value="UniProtKB-KW"/>
</dbReference>
<name>A0A0K9PV60_ZOSMR</name>
<dbReference type="Proteomes" id="UP000036987">
    <property type="component" value="Unassembled WGS sequence"/>
</dbReference>
<evidence type="ECO:0000256" key="2">
    <source>
        <dbReference type="ARBA" id="ARBA00023002"/>
    </source>
</evidence>
<dbReference type="AlphaFoldDB" id="A0A0K9PV60"/>
<dbReference type="OMA" id="SHFHGKN"/>
<dbReference type="CDD" id="cd05327">
    <property type="entry name" value="retinol-DH_like_SDR_c_like"/>
    <property type="match status" value="1"/>
</dbReference>
<dbReference type="Gene3D" id="3.40.50.720">
    <property type="entry name" value="NAD(P)-binding Rossmann-like Domain"/>
    <property type="match status" value="1"/>
</dbReference>
<proteinExistence type="inferred from homology"/>